<feature type="transmembrane region" description="Helical" evidence="2">
    <location>
        <begin position="12"/>
        <end position="32"/>
    </location>
</feature>
<dbReference type="Proteomes" id="UP000571950">
    <property type="component" value="Unassembled WGS sequence"/>
</dbReference>
<dbReference type="AlphaFoldDB" id="A0A7W6BFX8"/>
<dbReference type="GO" id="GO:0005886">
    <property type="term" value="C:plasma membrane"/>
    <property type="evidence" value="ECO:0007669"/>
    <property type="project" value="TreeGrafter"/>
</dbReference>
<dbReference type="RefSeq" id="WP_188071804.1">
    <property type="nucleotide sequence ID" value="NZ_BSPS01000019.1"/>
</dbReference>
<reference evidence="3 4" key="1">
    <citation type="submission" date="2020-08" db="EMBL/GenBank/DDBJ databases">
        <title>Genomic Encyclopedia of Type Strains, Phase IV (KMG-IV): sequencing the most valuable type-strain genomes for metagenomic binning, comparative biology and taxonomic classification.</title>
        <authorList>
            <person name="Goeker M."/>
        </authorList>
    </citation>
    <scope>NUCLEOTIDE SEQUENCE [LARGE SCALE GENOMIC DNA]</scope>
    <source>
        <strain evidence="3 4">DSM 26189</strain>
    </source>
</reference>
<keyword evidence="2" id="KW-0812">Transmembrane</keyword>
<keyword evidence="4" id="KW-1185">Reference proteome</keyword>
<keyword evidence="2" id="KW-0472">Membrane</keyword>
<keyword evidence="2" id="KW-1133">Transmembrane helix</keyword>
<evidence type="ECO:0000313" key="4">
    <source>
        <dbReference type="Proteomes" id="UP000571950"/>
    </source>
</evidence>
<organism evidence="3 4">
    <name type="scientific">Sphingobium jiangsuense</name>
    <dbReference type="NCBI Taxonomy" id="870476"/>
    <lineage>
        <taxon>Bacteria</taxon>
        <taxon>Pseudomonadati</taxon>
        <taxon>Pseudomonadota</taxon>
        <taxon>Alphaproteobacteria</taxon>
        <taxon>Sphingomonadales</taxon>
        <taxon>Sphingomonadaceae</taxon>
        <taxon>Sphingobium</taxon>
    </lineage>
</organism>
<feature type="coiled-coil region" evidence="1">
    <location>
        <begin position="180"/>
        <end position="207"/>
    </location>
</feature>
<dbReference type="PANTHER" id="PTHR32309:SF13">
    <property type="entry name" value="FERRIC ENTEROBACTIN TRANSPORT PROTEIN FEPE"/>
    <property type="match status" value="1"/>
</dbReference>
<gene>
    <name evidence="3" type="ORF">GGR43_001972</name>
</gene>
<dbReference type="PANTHER" id="PTHR32309">
    <property type="entry name" value="TYROSINE-PROTEIN KINASE"/>
    <property type="match status" value="1"/>
</dbReference>
<feature type="transmembrane region" description="Helical" evidence="2">
    <location>
        <begin position="342"/>
        <end position="363"/>
    </location>
</feature>
<keyword evidence="1" id="KW-0175">Coiled coil</keyword>
<comment type="caution">
    <text evidence="3">The sequence shown here is derived from an EMBL/GenBank/DDBJ whole genome shotgun (WGS) entry which is preliminary data.</text>
</comment>
<evidence type="ECO:0000313" key="3">
    <source>
        <dbReference type="EMBL" id="MBB3926255.1"/>
    </source>
</evidence>
<sequence length="368" mass="41493">MQNLFAKIRNANKIFLATVIAPTAIAILYFGFIASDIYISEAAFVVRRPDKPSGSPFGSLLKTAGFSNGSDEMYAAQSYVRSRDALRQLNRNEEFRKAYTHNLISPVDRFNPTGFFASFEDLYQFYLKKIAINYDPTSSISTLTVRAYTKEDAHRLNEQLLQLTEATVNRLNQRARNDLIRVAEAELAEAKQKAQTAAQALARYRNRSGIIDPERQALIQMQMISKLQDQLITTNTQLSQLRNFTPSNPQIPVLETTVQSLQREIERRTKEIAGSKESLSDVAVEYQRLSLESQFADKQMAAMFASLADARSEARKQQAYIERIAQPSLPDTAVEPKRIRGILTTFVLGLIAFGILSMLLAGVREHRD</sequence>
<dbReference type="GO" id="GO:0004713">
    <property type="term" value="F:protein tyrosine kinase activity"/>
    <property type="evidence" value="ECO:0007669"/>
    <property type="project" value="TreeGrafter"/>
</dbReference>
<dbReference type="InterPro" id="IPR050445">
    <property type="entry name" value="Bact_polysacc_biosynth/exp"/>
</dbReference>
<name>A0A7W6BFX8_9SPHN</name>
<dbReference type="EMBL" id="JACIDT010000006">
    <property type="protein sequence ID" value="MBB3926255.1"/>
    <property type="molecule type" value="Genomic_DNA"/>
</dbReference>
<accession>A0A7W6BFX8</accession>
<proteinExistence type="predicted"/>
<evidence type="ECO:0000256" key="1">
    <source>
        <dbReference type="SAM" id="Coils"/>
    </source>
</evidence>
<evidence type="ECO:0000256" key="2">
    <source>
        <dbReference type="SAM" id="Phobius"/>
    </source>
</evidence>
<protein>
    <submittedName>
        <fullName evidence="3">Capsular polysaccharide transport system permease protein</fullName>
    </submittedName>
</protein>